<keyword evidence="9" id="KW-1185">Reference proteome</keyword>
<feature type="domain" description="Histidine kinase" evidence="6">
    <location>
        <begin position="437"/>
        <end position="666"/>
    </location>
</feature>
<dbReference type="SMART" id="SM00387">
    <property type="entry name" value="HATPase_c"/>
    <property type="match status" value="1"/>
</dbReference>
<dbReference type="Proteomes" id="UP000241074">
    <property type="component" value="Chromosome"/>
</dbReference>
<dbReference type="Gene3D" id="3.30.450.20">
    <property type="entry name" value="PAS domain"/>
    <property type="match status" value="3"/>
</dbReference>
<name>A0A2P1PUL7_9GAMM</name>
<comment type="catalytic activity">
    <reaction evidence="1">
        <text>ATP + protein L-histidine = ADP + protein N-phospho-L-histidine.</text>
        <dbReference type="EC" id="2.7.13.3"/>
    </reaction>
</comment>
<dbReference type="InterPro" id="IPR013655">
    <property type="entry name" value="PAS_fold_3"/>
</dbReference>
<feature type="domain" description="PAC" evidence="7">
    <location>
        <begin position="332"/>
        <end position="385"/>
    </location>
</feature>
<dbReference type="InterPro" id="IPR000700">
    <property type="entry name" value="PAS-assoc_C"/>
</dbReference>
<evidence type="ECO:0000256" key="2">
    <source>
        <dbReference type="ARBA" id="ARBA00012438"/>
    </source>
</evidence>
<dbReference type="Pfam" id="PF02518">
    <property type="entry name" value="HATPase_c"/>
    <property type="match status" value="1"/>
</dbReference>
<dbReference type="EMBL" id="CP027860">
    <property type="protein sequence ID" value="AVP98512.1"/>
    <property type="molecule type" value="Genomic_DNA"/>
</dbReference>
<dbReference type="GO" id="GO:0000155">
    <property type="term" value="F:phosphorelay sensor kinase activity"/>
    <property type="evidence" value="ECO:0007669"/>
    <property type="project" value="InterPro"/>
</dbReference>
<evidence type="ECO:0000256" key="5">
    <source>
        <dbReference type="ARBA" id="ARBA00022777"/>
    </source>
</evidence>
<keyword evidence="3" id="KW-0597">Phosphoprotein</keyword>
<dbReference type="CDD" id="cd00075">
    <property type="entry name" value="HATPase"/>
    <property type="match status" value="1"/>
</dbReference>
<reference evidence="8 9" key="2">
    <citation type="submission" date="2018-03" db="EMBL/GenBank/DDBJ databases">
        <authorList>
            <person name="Keele B.F."/>
        </authorList>
    </citation>
    <scope>NUCLEOTIDE SEQUENCE [LARGE SCALE GENOMIC DNA]</scope>
    <source>
        <strain evidence="8 9">D13</strain>
    </source>
</reference>
<evidence type="ECO:0000313" key="8">
    <source>
        <dbReference type="EMBL" id="AVP98512.1"/>
    </source>
</evidence>
<dbReference type="CDD" id="cd00130">
    <property type="entry name" value="PAS"/>
    <property type="match status" value="2"/>
</dbReference>
<evidence type="ECO:0000259" key="7">
    <source>
        <dbReference type="PROSITE" id="PS50113"/>
    </source>
</evidence>
<organism evidence="8 9">
    <name type="scientific">Ahniella affigens</name>
    <dbReference type="NCBI Taxonomy" id="2021234"/>
    <lineage>
        <taxon>Bacteria</taxon>
        <taxon>Pseudomonadati</taxon>
        <taxon>Pseudomonadota</taxon>
        <taxon>Gammaproteobacteria</taxon>
        <taxon>Lysobacterales</taxon>
        <taxon>Rhodanobacteraceae</taxon>
        <taxon>Ahniella</taxon>
    </lineage>
</organism>
<dbReference type="PROSITE" id="PS50113">
    <property type="entry name" value="PAC"/>
    <property type="match status" value="1"/>
</dbReference>
<dbReference type="SMART" id="SM00086">
    <property type="entry name" value="PAC"/>
    <property type="match status" value="3"/>
</dbReference>
<dbReference type="SUPFAM" id="SSF55874">
    <property type="entry name" value="ATPase domain of HSP90 chaperone/DNA topoisomerase II/histidine kinase"/>
    <property type="match status" value="1"/>
</dbReference>
<dbReference type="InterPro" id="IPR036097">
    <property type="entry name" value="HisK_dim/P_sf"/>
</dbReference>
<sequence length="667" mass="74436">MGPDANEQRQHFSSQDPRVQRALQVGGEELWEINVTRGIFTRLLNSLPVAGAKDGDAISLDELQGTAHPDDAHKIREGIAHAVSHLGQTIEVLYRSRNTEGRWLWILVRGQAFHADNGELLIAGASRDVTRIQEDSARLSLALRSAGEELWEVDLVADRLSRDNVLTDLDLATIVETGGREALRNFLHPDDRTVLIQAFQRAVAAPQGTFLATYRARAKDGSYRWLSSHGLAFDPTAEGIPTRIIGTTRDVTAHHEQETRMRLALWGSEAELWDIDLEHRQVEREFQLTQFDLENAGGRLDFANLLAQVHFDDQEALVQQIRAGLTAQSDAFEAVFRLKNRDGQWRWVVGRARVVERNEAGRAQRMMGTLLDITEIKRAEQQLRDLNEVLEERVRLRTQELSVSNQALTQSLHDLRTAQKRMVETEKMAALGSLVAGIAHEINTPIGVSVTAASHLKAVMDGLLKRVSASTNTQAVREFQQAGEAAELVLRNLARADQLIKSFKQVAIDQTDDQLRAIDLEEYIGEILMALRPALKRRDLELSVNCPSGLVFKTYPAAIYQVLSNLIMNSLTHGFPDGRGGRIDIAATLEQGVCHIHYQDNGVGINTETKRRIFEPFFTTRRNSGGSGLGMHICYNLITQRLRGEIEVDSAPNQGIRFAIHFPVGVA</sequence>
<proteinExistence type="predicted"/>
<dbReference type="PROSITE" id="PS50109">
    <property type="entry name" value="HIS_KIN"/>
    <property type="match status" value="1"/>
</dbReference>
<dbReference type="InterPro" id="IPR005467">
    <property type="entry name" value="His_kinase_dom"/>
</dbReference>
<dbReference type="InterPro" id="IPR003594">
    <property type="entry name" value="HATPase_dom"/>
</dbReference>
<dbReference type="OrthoDB" id="1931120at2"/>
<dbReference type="InterPro" id="IPR001610">
    <property type="entry name" value="PAC"/>
</dbReference>
<protein>
    <recommendedName>
        <fullName evidence="2">histidine kinase</fullName>
        <ecNumber evidence="2">2.7.13.3</ecNumber>
    </recommendedName>
</protein>
<evidence type="ECO:0000259" key="6">
    <source>
        <dbReference type="PROSITE" id="PS50109"/>
    </source>
</evidence>
<reference evidence="8 9" key="1">
    <citation type="submission" date="2018-03" db="EMBL/GenBank/DDBJ databases">
        <title>Ahniella affigens gen. nov., sp. nov., a gammaproteobacterium isolated from sandy soil near a stream.</title>
        <authorList>
            <person name="Ko Y."/>
            <person name="Kim J.-H."/>
        </authorList>
    </citation>
    <scope>NUCLEOTIDE SEQUENCE [LARGE SCALE GENOMIC DNA]</scope>
    <source>
        <strain evidence="8 9">D13</strain>
    </source>
</reference>
<accession>A0A2P1PUL7</accession>
<keyword evidence="4" id="KW-0808">Transferase</keyword>
<dbReference type="AlphaFoldDB" id="A0A2P1PUL7"/>
<dbReference type="InterPro" id="IPR036890">
    <property type="entry name" value="HATPase_C_sf"/>
</dbReference>
<dbReference type="InterPro" id="IPR035965">
    <property type="entry name" value="PAS-like_dom_sf"/>
</dbReference>
<dbReference type="PRINTS" id="PR00344">
    <property type="entry name" value="BCTRLSENSOR"/>
</dbReference>
<evidence type="ECO:0000256" key="4">
    <source>
        <dbReference type="ARBA" id="ARBA00022679"/>
    </source>
</evidence>
<dbReference type="SUPFAM" id="SSF55785">
    <property type="entry name" value="PYP-like sensor domain (PAS domain)"/>
    <property type="match status" value="3"/>
</dbReference>
<dbReference type="Gene3D" id="3.30.565.10">
    <property type="entry name" value="Histidine kinase-like ATPase, C-terminal domain"/>
    <property type="match status" value="1"/>
</dbReference>
<dbReference type="PANTHER" id="PTHR43304">
    <property type="entry name" value="PHYTOCHROME-LIKE PROTEIN CPH1"/>
    <property type="match status" value="1"/>
</dbReference>
<dbReference type="InterPro" id="IPR004358">
    <property type="entry name" value="Sig_transdc_His_kin-like_C"/>
</dbReference>
<evidence type="ECO:0000256" key="1">
    <source>
        <dbReference type="ARBA" id="ARBA00000085"/>
    </source>
</evidence>
<evidence type="ECO:0000313" key="9">
    <source>
        <dbReference type="Proteomes" id="UP000241074"/>
    </source>
</evidence>
<gene>
    <name evidence="8" type="ORF">C7S18_15545</name>
</gene>
<dbReference type="EC" id="2.7.13.3" evidence="2"/>
<dbReference type="PANTHER" id="PTHR43304:SF1">
    <property type="entry name" value="PAC DOMAIN-CONTAINING PROTEIN"/>
    <property type="match status" value="1"/>
</dbReference>
<dbReference type="SUPFAM" id="SSF47384">
    <property type="entry name" value="Homodimeric domain of signal transducing histidine kinase"/>
    <property type="match status" value="1"/>
</dbReference>
<dbReference type="Pfam" id="PF08447">
    <property type="entry name" value="PAS_3"/>
    <property type="match status" value="3"/>
</dbReference>
<keyword evidence="5" id="KW-0418">Kinase</keyword>
<dbReference type="InterPro" id="IPR000014">
    <property type="entry name" value="PAS"/>
</dbReference>
<dbReference type="InterPro" id="IPR052162">
    <property type="entry name" value="Sensor_kinase/Photoreceptor"/>
</dbReference>
<dbReference type="NCBIfam" id="TIGR00229">
    <property type="entry name" value="sensory_box"/>
    <property type="match status" value="1"/>
</dbReference>
<dbReference type="Gene3D" id="1.10.287.130">
    <property type="match status" value="1"/>
</dbReference>
<evidence type="ECO:0000256" key="3">
    <source>
        <dbReference type="ARBA" id="ARBA00022553"/>
    </source>
</evidence>
<dbReference type="RefSeq" id="WP_106892433.1">
    <property type="nucleotide sequence ID" value="NZ_CP027860.1"/>
</dbReference>
<dbReference type="KEGG" id="xba:C7S18_15545"/>